<keyword evidence="4" id="KW-1185">Reference proteome</keyword>
<dbReference type="OMA" id="NEDHECW"/>
<dbReference type="InterPro" id="IPR019183">
    <property type="entry name" value="NAA25_NatB_aux_su"/>
</dbReference>
<evidence type="ECO:0000313" key="3">
    <source>
        <dbReference type="EMBL" id="CDF41336.1"/>
    </source>
</evidence>
<feature type="region of interest" description="Disordered" evidence="2">
    <location>
        <begin position="820"/>
        <end position="852"/>
    </location>
</feature>
<dbReference type="RefSeq" id="XP_005711630.1">
    <property type="nucleotide sequence ID" value="XM_005711573.1"/>
</dbReference>
<dbReference type="Pfam" id="PF09797">
    <property type="entry name" value="NatB_MDM20"/>
    <property type="match status" value="1"/>
</dbReference>
<comment type="similarity">
    <text evidence="1">Belongs to the MDM20/NAA25 family.</text>
</comment>
<dbReference type="STRING" id="2769.R7QV33"/>
<feature type="compositionally biased region" description="Basic and acidic residues" evidence="2">
    <location>
        <begin position="824"/>
        <end position="835"/>
    </location>
</feature>
<reference evidence="4" key="1">
    <citation type="journal article" date="2013" name="Proc. Natl. Acad. Sci. U.S.A.">
        <title>Genome structure and metabolic features in the red seaweed Chondrus crispus shed light on evolution of the Archaeplastida.</title>
        <authorList>
            <person name="Collen J."/>
            <person name="Porcel B."/>
            <person name="Carre W."/>
            <person name="Ball S.G."/>
            <person name="Chaparro C."/>
            <person name="Tonon T."/>
            <person name="Barbeyron T."/>
            <person name="Michel G."/>
            <person name="Noel B."/>
            <person name="Valentin K."/>
            <person name="Elias M."/>
            <person name="Artiguenave F."/>
            <person name="Arun A."/>
            <person name="Aury J.M."/>
            <person name="Barbosa-Neto J.F."/>
            <person name="Bothwell J.H."/>
            <person name="Bouget F.Y."/>
            <person name="Brillet L."/>
            <person name="Cabello-Hurtado F."/>
            <person name="Capella-Gutierrez S."/>
            <person name="Charrier B."/>
            <person name="Cladiere L."/>
            <person name="Cock J.M."/>
            <person name="Coelho S.M."/>
            <person name="Colleoni C."/>
            <person name="Czjzek M."/>
            <person name="Da Silva C."/>
            <person name="Delage L."/>
            <person name="Denoeud F."/>
            <person name="Deschamps P."/>
            <person name="Dittami S.M."/>
            <person name="Gabaldon T."/>
            <person name="Gachon C.M."/>
            <person name="Groisillier A."/>
            <person name="Herve C."/>
            <person name="Jabbari K."/>
            <person name="Katinka M."/>
            <person name="Kloareg B."/>
            <person name="Kowalczyk N."/>
            <person name="Labadie K."/>
            <person name="Leblanc C."/>
            <person name="Lopez P.J."/>
            <person name="McLachlan D.H."/>
            <person name="Meslet-Cladiere L."/>
            <person name="Moustafa A."/>
            <person name="Nehr Z."/>
            <person name="Nyvall Collen P."/>
            <person name="Panaud O."/>
            <person name="Partensky F."/>
            <person name="Poulain J."/>
            <person name="Rensing S.A."/>
            <person name="Rousvoal S."/>
            <person name="Samson G."/>
            <person name="Symeonidi A."/>
            <person name="Weissenbach J."/>
            <person name="Zambounis A."/>
            <person name="Wincker P."/>
            <person name="Boyen C."/>
        </authorList>
    </citation>
    <scope>NUCLEOTIDE SEQUENCE [LARGE SCALE GENOMIC DNA]</scope>
    <source>
        <strain evidence="4">cv. Stackhouse</strain>
    </source>
</reference>
<organism evidence="3 4">
    <name type="scientific">Chondrus crispus</name>
    <name type="common">Carrageen Irish moss</name>
    <name type="synonym">Polymorpha crispa</name>
    <dbReference type="NCBI Taxonomy" id="2769"/>
    <lineage>
        <taxon>Eukaryota</taxon>
        <taxon>Rhodophyta</taxon>
        <taxon>Florideophyceae</taxon>
        <taxon>Rhodymeniophycidae</taxon>
        <taxon>Gigartinales</taxon>
        <taxon>Gigartinaceae</taxon>
        <taxon>Chondrus</taxon>
    </lineage>
</organism>
<dbReference type="Proteomes" id="UP000012073">
    <property type="component" value="Unassembled WGS sequence"/>
</dbReference>
<evidence type="ECO:0000256" key="1">
    <source>
        <dbReference type="ARBA" id="ARBA00006298"/>
    </source>
</evidence>
<dbReference type="PANTHER" id="PTHR22767">
    <property type="entry name" value="N-TERMINAL ACETYLTRANSFERASE-RELATED"/>
    <property type="match status" value="1"/>
</dbReference>
<dbReference type="SUPFAM" id="SSF48452">
    <property type="entry name" value="TPR-like"/>
    <property type="match status" value="1"/>
</dbReference>
<dbReference type="GO" id="GO:0031416">
    <property type="term" value="C:NatB complex"/>
    <property type="evidence" value="ECO:0007669"/>
    <property type="project" value="TreeGrafter"/>
</dbReference>
<dbReference type="EMBL" id="HG002355">
    <property type="protein sequence ID" value="CDF41336.1"/>
    <property type="molecule type" value="Genomic_DNA"/>
</dbReference>
<protein>
    <submittedName>
        <fullName evidence="3">Uncharacterized protein</fullName>
    </submittedName>
</protein>
<dbReference type="Gramene" id="CDF41336">
    <property type="protein sequence ID" value="CDF41336"/>
    <property type="gene ID" value="CHC_T00007851001"/>
</dbReference>
<dbReference type="Gene3D" id="1.25.40.1040">
    <property type="match status" value="1"/>
</dbReference>
<dbReference type="KEGG" id="ccp:CHC_T00007851001"/>
<dbReference type="PANTHER" id="PTHR22767:SF3">
    <property type="entry name" value="N-ALPHA-ACETYLTRANSFERASE 25, NATB AUXILIARY SUBUNIT"/>
    <property type="match status" value="1"/>
</dbReference>
<gene>
    <name evidence="3" type="ORF">CHC_T00007851001</name>
</gene>
<dbReference type="AlphaFoldDB" id="R7QV33"/>
<dbReference type="OrthoDB" id="1874341at2759"/>
<feature type="compositionally biased region" description="Polar residues" evidence="2">
    <location>
        <begin position="839"/>
        <end position="852"/>
    </location>
</feature>
<evidence type="ECO:0000256" key="2">
    <source>
        <dbReference type="SAM" id="MobiDB-lite"/>
    </source>
</evidence>
<dbReference type="InterPro" id="IPR011990">
    <property type="entry name" value="TPR-like_helical_dom_sf"/>
</dbReference>
<proteinExistence type="inferred from homology"/>
<name>R7QV33_CHOCR</name>
<evidence type="ECO:0000313" key="4">
    <source>
        <dbReference type="Proteomes" id="UP000012073"/>
    </source>
</evidence>
<accession>R7QV33</accession>
<dbReference type="PhylomeDB" id="R7QV33"/>
<sequence>MLTRGSCSVCHQASAGPFCESRGRHGVLCLLLRLEAMKNAKKASKKAKAARMTVPVSEAESDRRLRPVLDALYNHNSRQALRHAQQALQRRPGWPAARALRACALLQSGHWAAAKEEIAEVRADLDAGRVPLDEDCARKLHMYYLEVRREEIAAELYERVWKTDQAQFQPAEIAYGLYIRGSAFTSAQKLATKLHRIASSQTPKYGMWATAALWLGLTCKSRRNRAAETSTSDAQMLKLASAMLSTALDASPTPSAEMVRFSLRVYEDGGNFDKARELVSNPRLVMDDTEKLQLRSEIKSVKGSRETDLRTLISEHDADDWINWMKFFNCVEKEENWKQRVSTLVSELRAIELASSRPKRGPFLAELELLCRLEEFENLAEAIVQFFRRFGSKTVCAHDLRPYLTAIKKTKLLEVSFDKMSALVSSGTDASHLTLAWMRLWYDRLGESEEELFQHYTRLLTEKTDKTERQAGDDYLLLIAHKLLPESLEGSSNRYADVSRVVRAILILETGLSKSPFNFHIKLLLMRLYREIGATQRMAELWQSLEIKDILVPTLIHLIMQPAFDLGHHDVSLGLLERVERLWRECDREVPECTSKAFRAGSINAAIEFVLFRKRLEGSAELAQCMIREVLHNLVIAGGEGIGVQRAFDCLSQLPRFTIDTVQVPRSLITNEDHECWRFWELHAGEQRGRMQIPDTLTEERGVLCPLVEQEAIAADLASLELLVRIAVKDFDSDRTGRSLEDTASPLKRLLDSKVISELPETTVLRMKVALNLLEAHQLLQSEKSQVLQPAPQNNALKHKKILQTAQSAVDMLLTMSQSVTRTNGKDHPTNKTDGKSAVSGSNSAPSEALHTASQLRQCGRMVFDTLLVTSMAVTSFSPELRIGKKRGKKARAKTGASMDSAGLNNVECARQVDFFVTGLESGVRSESQ</sequence>
<dbReference type="GeneID" id="17319346"/>